<dbReference type="AlphaFoldDB" id="A0A652YPW8"/>
<name>A0A652YPW8_NOCGL</name>
<accession>A0A652YPW8</accession>
<feature type="compositionally biased region" description="Polar residues" evidence="1">
    <location>
        <begin position="36"/>
        <end position="49"/>
    </location>
</feature>
<feature type="region of interest" description="Disordered" evidence="1">
    <location>
        <begin position="36"/>
        <end position="56"/>
    </location>
</feature>
<evidence type="ECO:0000313" key="2">
    <source>
        <dbReference type="EMBL" id="TYQ03900.1"/>
    </source>
</evidence>
<evidence type="ECO:0000256" key="1">
    <source>
        <dbReference type="SAM" id="MobiDB-lite"/>
    </source>
</evidence>
<dbReference type="EMBL" id="VNIQ01000004">
    <property type="protein sequence ID" value="TYQ03900.1"/>
    <property type="molecule type" value="Genomic_DNA"/>
</dbReference>
<organism evidence="2">
    <name type="scientific">Nocardia globerula</name>
    <dbReference type="NCBI Taxonomy" id="1818"/>
    <lineage>
        <taxon>Bacteria</taxon>
        <taxon>Bacillati</taxon>
        <taxon>Actinomycetota</taxon>
        <taxon>Actinomycetes</taxon>
        <taxon>Mycobacteriales</taxon>
        <taxon>Nocardiaceae</taxon>
        <taxon>Nocardia</taxon>
    </lineage>
</organism>
<proteinExistence type="predicted"/>
<dbReference type="Pfam" id="PF12079">
    <property type="entry name" value="DUF3558"/>
    <property type="match status" value="1"/>
</dbReference>
<dbReference type="PROSITE" id="PS51257">
    <property type="entry name" value="PROKAR_LIPOPROTEIN"/>
    <property type="match status" value="1"/>
</dbReference>
<dbReference type="InterPro" id="IPR024520">
    <property type="entry name" value="DUF3558"/>
</dbReference>
<sequence>MTRIAGALMLATVLISVVTGCGRSVEGTARAQAATATLEQSPTATTSSPEPAADDGLCNIPDDVATELNVDKSTAERSMESATTLLDDCAWRGPDFELRIASYDVVAAPFAARLAQEVSADSKEITIGTHQAFVLTQSEEEFEPGCVIVLDMMDNSIVVIREDDTYISRASMCSRVRSAATAIEDALE</sequence>
<comment type="caution">
    <text evidence="2">The sequence shown here is derived from an EMBL/GenBank/DDBJ whole genome shotgun (WGS) entry which is preliminary data.</text>
</comment>
<reference evidence="2" key="1">
    <citation type="submission" date="2019-07" db="EMBL/GenBank/DDBJ databases">
        <title>Genomic Encyclopedia of Type Strains, Phase IV (KMG-IV): sequencing the most valuable type-strain genomes for metagenomic binning, comparative biology and taxonomic classification.</title>
        <authorList>
            <person name="Goeker M."/>
        </authorList>
    </citation>
    <scope>NUCLEOTIDE SEQUENCE</scope>
    <source>
        <strain evidence="2">DSM 44596</strain>
    </source>
</reference>
<protein>
    <submittedName>
        <fullName evidence="2">Uncharacterized protein DUF3558</fullName>
    </submittedName>
</protein>
<gene>
    <name evidence="2" type="ORF">FNL38_104269</name>
</gene>